<evidence type="ECO:0000256" key="1">
    <source>
        <dbReference type="ARBA" id="ARBA00001231"/>
    </source>
</evidence>
<evidence type="ECO:0000313" key="9">
    <source>
        <dbReference type="EMBL" id="ACL07791.1"/>
    </source>
</evidence>
<evidence type="ECO:0000256" key="6">
    <source>
        <dbReference type="SAM" id="MobiDB-lite"/>
    </source>
</evidence>
<dbReference type="EC" id="3.2.1.52" evidence="3"/>
<keyword evidence="4 9" id="KW-0378">Hydrolase</keyword>
<feature type="compositionally biased region" description="Low complexity" evidence="6">
    <location>
        <begin position="119"/>
        <end position="132"/>
    </location>
</feature>
<dbReference type="eggNOG" id="COG1472">
    <property type="taxonomic scope" value="Bacteria"/>
</dbReference>
<dbReference type="KEGG" id="dvm:DvMF_0835"/>
<protein>
    <recommendedName>
        <fullName evidence="3">beta-N-acetylhexosaminidase</fullName>
        <ecNumber evidence="3">3.2.1.52</ecNumber>
    </recommendedName>
</protein>
<dbReference type="HOGENOM" id="CLU_008392_0_2_7"/>
<dbReference type="Pfam" id="PF00933">
    <property type="entry name" value="Glyco_hydro_3"/>
    <property type="match status" value="1"/>
</dbReference>
<feature type="signal peptide" evidence="7">
    <location>
        <begin position="1"/>
        <end position="23"/>
    </location>
</feature>
<dbReference type="InterPro" id="IPR001764">
    <property type="entry name" value="Glyco_hydro_3_N"/>
</dbReference>
<sequence>MGATCLRRARVLLCAVAILLACAVLPGGGNGGNCEGRAPGVTGVAADIAGGLVASGAMAATGNAAASAAVDGPTVPVVPAPKVAAPKAPSVPGVSVPGVSGPANVASPAAPKGGAVKPVSGSGQSQGQVQGGTRSHGEPSLADMIGQMLMVGFRGAEAQAVAPRAGDMPGLGGLLRQGAANALKTGTAKAVAPVSSASSSAGTPGTSAISGTYGVNEVLDDVRAGRVGGVILFDRDVTTRSPERNIISPKQVRALSAALQAAAGASPAGLPLFVAVDQEGGRVQRLKPERGFTQYPPARQLGQGTTGETRLRAVAMGRELADVGVNLNFAPVVDVDVNPDSPAIGRLGRAYGSDPRAVAAHAAAFINGMAQAGVVSCLKHFPGHGSARADSHLGVTDVSATRRPEELWPYRTLLRPAGNAWADGWGGMVMVGHLYDNRLDAAHPATLSRATIDGLLRRDMGWRGVVITDDLQMGAITDRYPLEEVVFRAVDAGADILLFGNNLSWQPDLTARVHATLTGLVQSGRISEDRIRQSYQRVTRLKGLLRAGDATLGGSGLGVPELPDVEGVTGAKMLDSDGNVGVMQQN</sequence>
<proteinExistence type="inferred from homology"/>
<dbReference type="SUPFAM" id="SSF51445">
    <property type="entry name" value="(Trans)glycosidases"/>
    <property type="match status" value="1"/>
</dbReference>
<evidence type="ECO:0000256" key="2">
    <source>
        <dbReference type="ARBA" id="ARBA00005336"/>
    </source>
</evidence>
<feature type="chain" id="PRO_5002867391" description="beta-N-acetylhexosaminidase" evidence="7">
    <location>
        <begin position="24"/>
        <end position="586"/>
    </location>
</feature>
<evidence type="ECO:0000256" key="3">
    <source>
        <dbReference type="ARBA" id="ARBA00012663"/>
    </source>
</evidence>
<dbReference type="Gene3D" id="3.20.20.300">
    <property type="entry name" value="Glycoside hydrolase, family 3, N-terminal domain"/>
    <property type="match status" value="1"/>
</dbReference>
<accession>B8DL88</accession>
<dbReference type="CAZy" id="GH3">
    <property type="family name" value="Glycoside Hydrolase Family 3"/>
</dbReference>
<dbReference type="STRING" id="883.DvMF_0835"/>
<feature type="domain" description="Glycoside hydrolase family 3 N-terminal" evidence="8">
    <location>
        <begin position="218"/>
        <end position="541"/>
    </location>
</feature>
<feature type="region of interest" description="Disordered" evidence="6">
    <location>
        <begin position="105"/>
        <end position="140"/>
    </location>
</feature>
<comment type="similarity">
    <text evidence="2">Belongs to the glycosyl hydrolase 3 family.</text>
</comment>
<dbReference type="PROSITE" id="PS51257">
    <property type="entry name" value="PROKAR_LIPOPROTEIN"/>
    <property type="match status" value="1"/>
</dbReference>
<evidence type="ECO:0000256" key="5">
    <source>
        <dbReference type="ARBA" id="ARBA00023295"/>
    </source>
</evidence>
<dbReference type="InterPro" id="IPR017853">
    <property type="entry name" value="GH"/>
</dbReference>
<organism evidence="9">
    <name type="scientific">Nitratidesulfovibrio vulgaris (strain DSM 19637 / Miyazaki F)</name>
    <name type="common">Desulfovibrio vulgaris</name>
    <dbReference type="NCBI Taxonomy" id="883"/>
    <lineage>
        <taxon>Bacteria</taxon>
        <taxon>Pseudomonadati</taxon>
        <taxon>Thermodesulfobacteriota</taxon>
        <taxon>Desulfovibrionia</taxon>
        <taxon>Desulfovibrionales</taxon>
        <taxon>Desulfovibrionaceae</taxon>
        <taxon>Nitratidesulfovibrio</taxon>
    </lineage>
</organism>
<dbReference type="GO" id="GO:0009254">
    <property type="term" value="P:peptidoglycan turnover"/>
    <property type="evidence" value="ECO:0007669"/>
    <property type="project" value="TreeGrafter"/>
</dbReference>
<dbReference type="PANTHER" id="PTHR30480:SF13">
    <property type="entry name" value="BETA-HEXOSAMINIDASE"/>
    <property type="match status" value="1"/>
</dbReference>
<dbReference type="EMBL" id="CP001197">
    <property type="protein sequence ID" value="ACL07791.1"/>
    <property type="molecule type" value="Genomic_DNA"/>
</dbReference>
<dbReference type="AlphaFoldDB" id="B8DL88"/>
<gene>
    <name evidence="9" type="ordered locus">DvMF_0835</name>
</gene>
<reference evidence="9" key="1">
    <citation type="submission" date="2008-10" db="EMBL/GenBank/DDBJ databases">
        <title>Complete sequence of Desulfovibrio vulgaris str. 'Miyazaki F'.</title>
        <authorList>
            <person name="Lucas S."/>
            <person name="Copeland A."/>
            <person name="Lapidus A."/>
            <person name="Glavina del Rio T."/>
            <person name="Dalin E."/>
            <person name="Tice H."/>
            <person name="Bruce D."/>
            <person name="Goodwin L."/>
            <person name="Pitluck S."/>
            <person name="Sims D."/>
            <person name="Brettin T."/>
            <person name="Detter J.C."/>
            <person name="Han C."/>
            <person name="Larimer F."/>
            <person name="Land M."/>
            <person name="Hauser L."/>
            <person name="Kyrpides N."/>
            <person name="Mikhailova N."/>
            <person name="Hazen T.C."/>
            <person name="Richardson P."/>
        </authorList>
    </citation>
    <scope>NUCLEOTIDE SEQUENCE</scope>
    <source>
        <strain evidence="9">Miyazaki F</strain>
    </source>
</reference>
<dbReference type="InterPro" id="IPR050226">
    <property type="entry name" value="NagZ_Beta-hexosaminidase"/>
</dbReference>
<evidence type="ECO:0000256" key="4">
    <source>
        <dbReference type="ARBA" id="ARBA00022801"/>
    </source>
</evidence>
<dbReference type="InterPro" id="IPR036962">
    <property type="entry name" value="Glyco_hydro_3_N_sf"/>
</dbReference>
<dbReference type="GO" id="GO:0004563">
    <property type="term" value="F:beta-N-acetylhexosaminidase activity"/>
    <property type="evidence" value="ECO:0007669"/>
    <property type="project" value="UniProtKB-EC"/>
</dbReference>
<name>B8DL88_NITV9</name>
<evidence type="ECO:0000256" key="7">
    <source>
        <dbReference type="SAM" id="SignalP"/>
    </source>
</evidence>
<keyword evidence="5 9" id="KW-0326">Glycosidase</keyword>
<dbReference type="GO" id="GO:0005975">
    <property type="term" value="P:carbohydrate metabolic process"/>
    <property type="evidence" value="ECO:0007669"/>
    <property type="project" value="InterPro"/>
</dbReference>
<evidence type="ECO:0000259" key="8">
    <source>
        <dbReference type="Pfam" id="PF00933"/>
    </source>
</evidence>
<comment type="catalytic activity">
    <reaction evidence="1">
        <text>Hydrolysis of terminal non-reducing N-acetyl-D-hexosamine residues in N-acetyl-beta-D-hexosaminides.</text>
        <dbReference type="EC" id="3.2.1.52"/>
    </reaction>
</comment>
<dbReference type="PANTHER" id="PTHR30480">
    <property type="entry name" value="BETA-HEXOSAMINIDASE-RELATED"/>
    <property type="match status" value="1"/>
</dbReference>
<keyword evidence="7" id="KW-0732">Signal</keyword>